<evidence type="ECO:0000259" key="10">
    <source>
        <dbReference type="PROSITE" id="PS51352"/>
    </source>
</evidence>
<dbReference type="STRING" id="1215343.B488_13650"/>
<comment type="similarity">
    <text evidence="1 7">Belongs to the thioredoxin family.</text>
</comment>
<evidence type="ECO:0000313" key="12">
    <source>
        <dbReference type="Proteomes" id="UP000010799"/>
    </source>
</evidence>
<evidence type="ECO:0000256" key="6">
    <source>
        <dbReference type="NCBIfam" id="TIGR01068"/>
    </source>
</evidence>
<keyword evidence="2" id="KW-0813">Transport</keyword>
<feature type="disulfide bond" description="Redox-active" evidence="9">
    <location>
        <begin position="31"/>
        <end position="34"/>
    </location>
</feature>
<dbReference type="eggNOG" id="COG3118">
    <property type="taxonomic scope" value="Bacteria"/>
</dbReference>
<keyword evidence="5 9" id="KW-0676">Redox-active center</keyword>
<name>L0EWL9_LIBCB</name>
<dbReference type="CDD" id="cd02947">
    <property type="entry name" value="TRX_family"/>
    <property type="match status" value="1"/>
</dbReference>
<accession>L0EWL9</accession>
<feature type="site" description="Contributes to redox potential value" evidence="8">
    <location>
        <position position="33"/>
    </location>
</feature>
<protein>
    <recommendedName>
        <fullName evidence="6 7">Thioredoxin</fullName>
    </recommendedName>
</protein>
<evidence type="ECO:0000256" key="9">
    <source>
        <dbReference type="PIRSR" id="PIRSR000077-4"/>
    </source>
</evidence>
<dbReference type="FunFam" id="3.40.30.10:FF:000001">
    <property type="entry name" value="Thioredoxin"/>
    <property type="match status" value="1"/>
</dbReference>
<gene>
    <name evidence="11" type="ordered locus">B488_13650</name>
</gene>
<dbReference type="Pfam" id="PF00085">
    <property type="entry name" value="Thioredoxin"/>
    <property type="match status" value="1"/>
</dbReference>
<feature type="active site" description="Nucleophile" evidence="8">
    <location>
        <position position="31"/>
    </location>
</feature>
<evidence type="ECO:0000256" key="2">
    <source>
        <dbReference type="ARBA" id="ARBA00022448"/>
    </source>
</evidence>
<proteinExistence type="inferred from homology"/>
<dbReference type="SUPFAM" id="SSF52833">
    <property type="entry name" value="Thioredoxin-like"/>
    <property type="match status" value="1"/>
</dbReference>
<evidence type="ECO:0000256" key="1">
    <source>
        <dbReference type="ARBA" id="ARBA00008987"/>
    </source>
</evidence>
<dbReference type="InterPro" id="IPR017937">
    <property type="entry name" value="Thioredoxin_CS"/>
</dbReference>
<dbReference type="GO" id="GO:0015035">
    <property type="term" value="F:protein-disulfide reductase activity"/>
    <property type="evidence" value="ECO:0007669"/>
    <property type="project" value="UniProtKB-UniRule"/>
</dbReference>
<evidence type="ECO:0000256" key="8">
    <source>
        <dbReference type="PIRSR" id="PIRSR000077-1"/>
    </source>
</evidence>
<keyword evidence="12" id="KW-1185">Reference proteome</keyword>
<dbReference type="AlphaFoldDB" id="L0EWL9"/>
<evidence type="ECO:0000256" key="3">
    <source>
        <dbReference type="ARBA" id="ARBA00022982"/>
    </source>
</evidence>
<dbReference type="PANTHER" id="PTHR45663">
    <property type="entry name" value="GEO12009P1"/>
    <property type="match status" value="1"/>
</dbReference>
<dbReference type="PROSITE" id="PS51352">
    <property type="entry name" value="THIOREDOXIN_2"/>
    <property type="match status" value="1"/>
</dbReference>
<dbReference type="PIRSF" id="PIRSF000077">
    <property type="entry name" value="Thioredoxin"/>
    <property type="match status" value="1"/>
</dbReference>
<dbReference type="PRINTS" id="PR00421">
    <property type="entry name" value="THIOREDOXIN"/>
</dbReference>
<dbReference type="EMBL" id="CP003789">
    <property type="protein sequence ID" value="AGA65357.1"/>
    <property type="molecule type" value="Genomic_DNA"/>
</dbReference>
<dbReference type="RefSeq" id="WP_015273782.1">
    <property type="nucleotide sequence ID" value="NC_019907.1"/>
</dbReference>
<dbReference type="Proteomes" id="UP000010799">
    <property type="component" value="Chromosome"/>
</dbReference>
<sequence>MNILSVDSQDFNSHVLESKKPVVVDFWADWCGPCKAIAPILQEIAKDLADKVTVIKINIDNNNNLATQYGIRSIPTLAFFKEGNIVDVKVGNDTKDNISNWILSLI</sequence>
<dbReference type="Gene3D" id="3.40.30.10">
    <property type="entry name" value="Glutaredoxin"/>
    <property type="match status" value="1"/>
</dbReference>
<evidence type="ECO:0000256" key="4">
    <source>
        <dbReference type="ARBA" id="ARBA00023157"/>
    </source>
</evidence>
<dbReference type="NCBIfam" id="TIGR01068">
    <property type="entry name" value="thioredoxin"/>
    <property type="match status" value="1"/>
</dbReference>
<feature type="site" description="Deprotonates C-terminal active site Cys" evidence="8">
    <location>
        <position position="25"/>
    </location>
</feature>
<feature type="active site" description="Nucleophile" evidence="8">
    <location>
        <position position="34"/>
    </location>
</feature>
<dbReference type="PATRIC" id="fig|1215343.11.peg.1409"/>
<feature type="site" description="Contributes to redox potential value" evidence="8">
    <location>
        <position position="32"/>
    </location>
</feature>
<dbReference type="InterPro" id="IPR036249">
    <property type="entry name" value="Thioredoxin-like_sf"/>
</dbReference>
<dbReference type="InterPro" id="IPR013766">
    <property type="entry name" value="Thioredoxin_domain"/>
</dbReference>
<dbReference type="PANTHER" id="PTHR45663:SF11">
    <property type="entry name" value="GEO12009P1"/>
    <property type="match status" value="1"/>
</dbReference>
<dbReference type="PROSITE" id="PS00194">
    <property type="entry name" value="THIOREDOXIN_1"/>
    <property type="match status" value="1"/>
</dbReference>
<dbReference type="HOGENOM" id="CLU_090389_10_3_5"/>
<reference evidence="11 12" key="1">
    <citation type="journal article" date="2012" name="Stand. Genomic Sci.">
        <title>Complete genome sequence of Liberibacter crescens BT-1.</title>
        <authorList>
            <person name="Leonard M.T."/>
            <person name="Fagen J.R."/>
            <person name="Davis-Richardson A.G."/>
            <person name="Davis M.J."/>
            <person name="Triplett E.W."/>
        </authorList>
    </citation>
    <scope>NUCLEOTIDE SEQUENCE [LARGE SCALE GENOMIC DNA]</scope>
    <source>
        <strain evidence="11 12">BT-1</strain>
    </source>
</reference>
<dbReference type="KEGG" id="lcc:B488_13650"/>
<evidence type="ECO:0000256" key="7">
    <source>
        <dbReference type="PIRNR" id="PIRNR000077"/>
    </source>
</evidence>
<keyword evidence="4 9" id="KW-1015">Disulfide bond</keyword>
<dbReference type="InterPro" id="IPR005746">
    <property type="entry name" value="Thioredoxin"/>
</dbReference>
<evidence type="ECO:0000256" key="5">
    <source>
        <dbReference type="ARBA" id="ARBA00023284"/>
    </source>
</evidence>
<evidence type="ECO:0000313" key="11">
    <source>
        <dbReference type="EMBL" id="AGA65357.1"/>
    </source>
</evidence>
<organism evidence="11 12">
    <name type="scientific">Liberibacter crescens (strain BT-1)</name>
    <dbReference type="NCBI Taxonomy" id="1215343"/>
    <lineage>
        <taxon>Bacteria</taxon>
        <taxon>Pseudomonadati</taxon>
        <taxon>Pseudomonadota</taxon>
        <taxon>Alphaproteobacteria</taxon>
        <taxon>Hyphomicrobiales</taxon>
        <taxon>Rhizobiaceae</taxon>
        <taxon>Liberibacter</taxon>
    </lineage>
</organism>
<keyword evidence="3" id="KW-0249">Electron transport</keyword>
<feature type="domain" description="Thioredoxin" evidence="10">
    <location>
        <begin position="1"/>
        <end position="106"/>
    </location>
</feature>
<dbReference type="GO" id="GO:0005737">
    <property type="term" value="C:cytoplasm"/>
    <property type="evidence" value="ECO:0007669"/>
    <property type="project" value="TreeGrafter"/>
</dbReference>